<dbReference type="KEGG" id="tet:TTHERM_00051700"/>
<dbReference type="InParanoid" id="Q23D19"/>
<dbReference type="Proteomes" id="UP000009168">
    <property type="component" value="Unassembled WGS sequence"/>
</dbReference>
<dbReference type="EMBL" id="GG662712">
    <property type="protein sequence ID" value="EAR94431.2"/>
    <property type="molecule type" value="Genomic_DNA"/>
</dbReference>
<feature type="compositionally biased region" description="Low complexity" evidence="4">
    <location>
        <begin position="711"/>
        <end position="731"/>
    </location>
</feature>
<evidence type="ECO:0000256" key="2">
    <source>
        <dbReference type="ARBA" id="ARBA00022884"/>
    </source>
</evidence>
<feature type="compositionally biased region" description="Polar residues" evidence="4">
    <location>
        <begin position="896"/>
        <end position="906"/>
    </location>
</feature>
<feature type="compositionally biased region" description="Low complexity" evidence="4">
    <location>
        <begin position="741"/>
        <end position="762"/>
    </location>
</feature>
<keyword evidence="7" id="KW-1185">Reference proteome</keyword>
<feature type="compositionally biased region" description="Low complexity" evidence="4">
    <location>
        <begin position="870"/>
        <end position="895"/>
    </location>
</feature>
<feature type="compositionally biased region" description="Low complexity" evidence="4">
    <location>
        <begin position="676"/>
        <end position="704"/>
    </location>
</feature>
<dbReference type="HOGENOM" id="CLU_306436_0_0_1"/>
<dbReference type="OrthoDB" id="431068at2759"/>
<feature type="domain" description="RRM" evidence="5">
    <location>
        <begin position="587"/>
        <end position="663"/>
    </location>
</feature>
<evidence type="ECO:0000259" key="5">
    <source>
        <dbReference type="PROSITE" id="PS50102"/>
    </source>
</evidence>
<dbReference type="GeneID" id="7829154"/>
<evidence type="ECO:0000256" key="3">
    <source>
        <dbReference type="PROSITE-ProRule" id="PRU00176"/>
    </source>
</evidence>
<dbReference type="Pfam" id="PF00076">
    <property type="entry name" value="RRM_1"/>
    <property type="match status" value="1"/>
</dbReference>
<feature type="compositionally biased region" description="Basic and acidic residues" evidence="4">
    <location>
        <begin position="416"/>
        <end position="432"/>
    </location>
</feature>
<feature type="compositionally biased region" description="Polar residues" evidence="4">
    <location>
        <begin position="1047"/>
        <end position="1058"/>
    </location>
</feature>
<dbReference type="GO" id="GO:0003723">
    <property type="term" value="F:RNA binding"/>
    <property type="evidence" value="ECO:0007669"/>
    <property type="project" value="UniProtKB-UniRule"/>
</dbReference>
<dbReference type="InterPro" id="IPR000504">
    <property type="entry name" value="RRM_dom"/>
</dbReference>
<evidence type="ECO:0000313" key="7">
    <source>
        <dbReference type="Proteomes" id="UP000009168"/>
    </source>
</evidence>
<dbReference type="InterPro" id="IPR050666">
    <property type="entry name" value="ESRP"/>
</dbReference>
<dbReference type="AlphaFoldDB" id="Q23D19"/>
<keyword evidence="2 3" id="KW-0694">RNA-binding</keyword>
<keyword evidence="6" id="KW-0687">Ribonucleoprotein</keyword>
<dbReference type="STRING" id="312017.Q23D19"/>
<feature type="region of interest" description="Disordered" evidence="4">
    <location>
        <begin position="792"/>
        <end position="1064"/>
    </location>
</feature>
<organism evidence="6 7">
    <name type="scientific">Tetrahymena thermophila (strain SB210)</name>
    <dbReference type="NCBI Taxonomy" id="312017"/>
    <lineage>
        <taxon>Eukaryota</taxon>
        <taxon>Sar</taxon>
        <taxon>Alveolata</taxon>
        <taxon>Ciliophora</taxon>
        <taxon>Intramacronucleata</taxon>
        <taxon>Oligohymenophorea</taxon>
        <taxon>Hymenostomatida</taxon>
        <taxon>Tetrahymenina</taxon>
        <taxon>Tetrahymenidae</taxon>
        <taxon>Tetrahymena</taxon>
    </lineage>
</organism>
<feature type="region of interest" description="Disordered" evidence="4">
    <location>
        <begin position="674"/>
        <end position="780"/>
    </location>
</feature>
<dbReference type="RefSeq" id="XP_001014867.2">
    <property type="nucleotide sequence ID" value="XM_001014867.2"/>
</dbReference>
<dbReference type="InterPro" id="IPR012677">
    <property type="entry name" value="Nucleotide-bd_a/b_plait_sf"/>
</dbReference>
<feature type="compositionally biased region" description="Low complexity" evidence="4">
    <location>
        <begin position="907"/>
        <end position="1000"/>
    </location>
</feature>
<dbReference type="Gene3D" id="3.30.70.330">
    <property type="match status" value="3"/>
</dbReference>
<evidence type="ECO:0000256" key="4">
    <source>
        <dbReference type="SAM" id="MobiDB-lite"/>
    </source>
</evidence>
<dbReference type="eggNOG" id="KOG4211">
    <property type="taxonomic scope" value="Eukaryota"/>
</dbReference>
<feature type="compositionally biased region" description="Low complexity" evidence="4">
    <location>
        <begin position="1009"/>
        <end position="1046"/>
    </location>
</feature>
<dbReference type="InterPro" id="IPR035979">
    <property type="entry name" value="RBD_domain_sf"/>
</dbReference>
<name>Q23D19_TETTS</name>
<feature type="compositionally biased region" description="Low complexity" evidence="4">
    <location>
        <begin position="799"/>
        <end position="844"/>
    </location>
</feature>
<dbReference type="PANTHER" id="PTHR13976">
    <property type="entry name" value="HETEROGENEOUS NUCLEAR RIBONUCLEOPROTEIN-RELATED"/>
    <property type="match status" value="1"/>
</dbReference>
<dbReference type="PROSITE" id="PS50102">
    <property type="entry name" value="RRM"/>
    <property type="match status" value="1"/>
</dbReference>
<keyword evidence="1" id="KW-0677">Repeat</keyword>
<gene>
    <name evidence="6" type="ORF">TTHERM_00051700</name>
</gene>
<evidence type="ECO:0000313" key="6">
    <source>
        <dbReference type="EMBL" id="EAR94431.2"/>
    </source>
</evidence>
<feature type="compositionally biased region" description="Basic and acidic residues" evidence="4">
    <location>
        <begin position="400"/>
        <end position="409"/>
    </location>
</feature>
<dbReference type="SUPFAM" id="SSF54928">
    <property type="entry name" value="RNA-binding domain, RBD"/>
    <property type="match status" value="3"/>
</dbReference>
<dbReference type="SMART" id="SM00360">
    <property type="entry name" value="RRM"/>
    <property type="match status" value="3"/>
</dbReference>
<sequence length="1086" mass="125309">MDKGGCGDQKNILIVLHGDLKINNQKNLSDGHQNNASTGNSNIGVVEEKTSEDLQQQQQQQQIQLQTLTTLSTITSSQLSELCWEVFDLQNKKSLTDVQSIKQEDFNLQSIQSYIQDISQDPTIQISFLISDSQLYSVLQGMSNLNWIYKYEIFDILHQAELIFSDKKDSIKDLINYFSFQNDQQTAQKSETFQTATLISKIVSIMLRTTIPFKDPLNQEILKLKNQNLTSKMENKESQKNILQSPQLKIIRQSSESSNQRQIIDKEELWSDPKGLLINGGSHYFLKLRGIPYNAKESEVQDFLGLTLDKYQMVFKYDKNEKFTGECFIKAKDQDQFDKIKSMHKKTMKNRYIEIFVADKIEFVQAQESQNMNDSNFYLTEKGNSSNLGHGLGQLITSSSKKESDNQIKDRKKASRRDVSRSRSSRSKEKTSKSSSRKSNSFSSSSSQSSSSHIRTQDSQSDSKYSKSGSRSDSYHYLRLRGLPFNAREAEIQQFLGISLEQDQITFKHDNDGRFSGECVIRTKDQNQLDKIKDKHMRNMGKRYIEVFVAEQSDFVRAQDSQIIDDQKVGISQINSQIDPNLLQSANIVKIRGLPYNATDQDIQKFFKDSQIVQNGIQKVYDGKRPSGEAFIIFATKQDAQKAIEKDKEKMGSRYIEIFLSHLKEFTNHIKKRKSYSGSNGNSNGGSSSSNSSNKFSNHGNNGNRYDKHSNSSGGFSNHNNHGRNNNNEGRFNNHHSRYSNSPHRNYGNNGNNHNNSQNGSGFYKKGNGQTNGNYDRNAKGFQENQYSSKFSNNEEKFSNMNHSSSSSSKGYSNNYNNNQNQMHSNNGNGNHNYGNRNNSNYQNDFSRNFKNKGKEDQGKYSGSNKQYDNNQFNQSQQHNQYQHQSQSNHNQQQQPYSKNQGGPQTQNDGNYYGGNYDYQYQNQQQNNSQQMNQHQSSSGYHQENNQLNKNYNNNSNENQQYSHHQPSQQQSYYNNNSNSGQYHQQQQQYQNQQYNQNNSFDPQHQPINYSQYSNQNNHNQQNYPPNNYYGQNQQDHHSQQQNHLNIGQQGHPLNTNGSQNSQPQYYQQNMFDIQHQQQQQQYRYY</sequence>
<evidence type="ECO:0000256" key="1">
    <source>
        <dbReference type="ARBA" id="ARBA00022737"/>
    </source>
</evidence>
<protein>
    <submittedName>
        <fullName evidence="6">RNA recognition motif 1 in heterogeneous nuclear ribonucleoprotein hnRNP protein</fullName>
    </submittedName>
</protein>
<proteinExistence type="predicted"/>
<reference evidence="7" key="1">
    <citation type="journal article" date="2006" name="PLoS Biol.">
        <title>Macronuclear genome sequence of the ciliate Tetrahymena thermophila, a model eukaryote.</title>
        <authorList>
            <person name="Eisen J.A."/>
            <person name="Coyne R.S."/>
            <person name="Wu M."/>
            <person name="Wu D."/>
            <person name="Thiagarajan M."/>
            <person name="Wortman J.R."/>
            <person name="Badger J.H."/>
            <person name="Ren Q."/>
            <person name="Amedeo P."/>
            <person name="Jones K.M."/>
            <person name="Tallon L.J."/>
            <person name="Delcher A.L."/>
            <person name="Salzberg S.L."/>
            <person name="Silva J.C."/>
            <person name="Haas B.J."/>
            <person name="Majoros W.H."/>
            <person name="Farzad M."/>
            <person name="Carlton J.M."/>
            <person name="Smith R.K. Jr."/>
            <person name="Garg J."/>
            <person name="Pearlman R.E."/>
            <person name="Karrer K.M."/>
            <person name="Sun L."/>
            <person name="Manning G."/>
            <person name="Elde N.C."/>
            <person name="Turkewitz A.P."/>
            <person name="Asai D.J."/>
            <person name="Wilkes D.E."/>
            <person name="Wang Y."/>
            <person name="Cai H."/>
            <person name="Collins K."/>
            <person name="Stewart B.A."/>
            <person name="Lee S.R."/>
            <person name="Wilamowska K."/>
            <person name="Weinberg Z."/>
            <person name="Ruzzo W.L."/>
            <person name="Wloga D."/>
            <person name="Gaertig J."/>
            <person name="Frankel J."/>
            <person name="Tsao C.-C."/>
            <person name="Gorovsky M.A."/>
            <person name="Keeling P.J."/>
            <person name="Waller R.F."/>
            <person name="Patron N.J."/>
            <person name="Cherry J.M."/>
            <person name="Stover N.A."/>
            <person name="Krieger C.J."/>
            <person name="del Toro C."/>
            <person name="Ryder H.F."/>
            <person name="Williamson S.C."/>
            <person name="Barbeau R.A."/>
            <person name="Hamilton E.P."/>
            <person name="Orias E."/>
        </authorList>
    </citation>
    <scope>NUCLEOTIDE SEQUENCE [LARGE SCALE GENOMIC DNA]</scope>
    <source>
        <strain evidence="7">SB210</strain>
    </source>
</reference>
<feature type="compositionally biased region" description="Low complexity" evidence="4">
    <location>
        <begin position="433"/>
        <end position="472"/>
    </location>
</feature>
<dbReference type="CDD" id="cd12254">
    <property type="entry name" value="RRM_hnRNPH_ESRPs_RBM12_like"/>
    <property type="match status" value="3"/>
</dbReference>
<dbReference type="GO" id="GO:1990904">
    <property type="term" value="C:ribonucleoprotein complex"/>
    <property type="evidence" value="ECO:0007669"/>
    <property type="project" value="UniProtKB-KW"/>
</dbReference>
<accession>Q23D19</accession>
<feature type="region of interest" description="Disordered" evidence="4">
    <location>
        <begin position="389"/>
        <end position="473"/>
    </location>
</feature>